<evidence type="ECO:0000256" key="1">
    <source>
        <dbReference type="SAM" id="MobiDB-lite"/>
    </source>
</evidence>
<comment type="caution">
    <text evidence="2">The sequence shown here is derived from an EMBL/GenBank/DDBJ whole genome shotgun (WGS) entry which is preliminary data.</text>
</comment>
<protein>
    <submittedName>
        <fullName evidence="2">Uncharacterized protein</fullName>
    </submittedName>
</protein>
<sequence length="169" mass="19280">MNGYQIPAILHIYTLHLHSKSILYLHLNATTALFILTPQLHSTSAFYNYTHHLQCTTSLHIYTPHLHSEFSQHMDTPHVTPHVFTLCQILFQHSTLHFAFTSVSQDSEELNTKRVSTQTSTAEPRWTQCPDSKASICATRQVLFPERNDTSPRHPRPEETGSDGSVLFL</sequence>
<dbReference type="Proteomes" id="UP001283361">
    <property type="component" value="Unassembled WGS sequence"/>
</dbReference>
<proteinExistence type="predicted"/>
<name>A0AAE0Y068_9GAST</name>
<dbReference type="EMBL" id="JAWDGP010007196">
    <property type="protein sequence ID" value="KAK3728219.1"/>
    <property type="molecule type" value="Genomic_DNA"/>
</dbReference>
<evidence type="ECO:0000313" key="3">
    <source>
        <dbReference type="Proteomes" id="UP001283361"/>
    </source>
</evidence>
<feature type="region of interest" description="Disordered" evidence="1">
    <location>
        <begin position="144"/>
        <end position="169"/>
    </location>
</feature>
<feature type="compositionally biased region" description="Basic and acidic residues" evidence="1">
    <location>
        <begin position="146"/>
        <end position="159"/>
    </location>
</feature>
<accession>A0AAE0Y068</accession>
<dbReference type="AlphaFoldDB" id="A0AAE0Y068"/>
<organism evidence="2 3">
    <name type="scientific">Elysia crispata</name>
    <name type="common">lettuce slug</name>
    <dbReference type="NCBI Taxonomy" id="231223"/>
    <lineage>
        <taxon>Eukaryota</taxon>
        <taxon>Metazoa</taxon>
        <taxon>Spiralia</taxon>
        <taxon>Lophotrochozoa</taxon>
        <taxon>Mollusca</taxon>
        <taxon>Gastropoda</taxon>
        <taxon>Heterobranchia</taxon>
        <taxon>Euthyneura</taxon>
        <taxon>Panpulmonata</taxon>
        <taxon>Sacoglossa</taxon>
        <taxon>Placobranchoidea</taxon>
        <taxon>Plakobranchidae</taxon>
        <taxon>Elysia</taxon>
    </lineage>
</organism>
<reference evidence="2" key="1">
    <citation type="journal article" date="2023" name="G3 (Bethesda)">
        <title>A reference genome for the long-term kleptoplast-retaining sea slug Elysia crispata morphotype clarki.</title>
        <authorList>
            <person name="Eastman K.E."/>
            <person name="Pendleton A.L."/>
            <person name="Shaikh M.A."/>
            <person name="Suttiyut T."/>
            <person name="Ogas R."/>
            <person name="Tomko P."/>
            <person name="Gavelis G."/>
            <person name="Widhalm J.R."/>
            <person name="Wisecaver J.H."/>
        </authorList>
    </citation>
    <scope>NUCLEOTIDE SEQUENCE</scope>
    <source>
        <strain evidence="2">ECLA1</strain>
    </source>
</reference>
<keyword evidence="3" id="KW-1185">Reference proteome</keyword>
<gene>
    <name evidence="2" type="ORF">RRG08_017513</name>
</gene>
<evidence type="ECO:0000313" key="2">
    <source>
        <dbReference type="EMBL" id="KAK3728219.1"/>
    </source>
</evidence>